<dbReference type="Gene3D" id="3.20.20.80">
    <property type="entry name" value="Glycosidases"/>
    <property type="match status" value="1"/>
</dbReference>
<dbReference type="Gramene" id="ERN05137">
    <property type="protein sequence ID" value="ERN05137"/>
    <property type="gene ID" value="AMTR_s00053p00185420"/>
</dbReference>
<dbReference type="EMBL" id="KI394012">
    <property type="protein sequence ID" value="ERN05137.1"/>
    <property type="molecule type" value="Genomic_DNA"/>
</dbReference>
<evidence type="ECO:0000256" key="3">
    <source>
        <dbReference type="ARBA" id="ARBA00023295"/>
    </source>
</evidence>
<evidence type="ECO:0000256" key="4">
    <source>
        <dbReference type="RuleBase" id="RU004335"/>
    </source>
</evidence>
<proteinExistence type="inferred from homology"/>
<evidence type="ECO:0000256" key="1">
    <source>
        <dbReference type="ARBA" id="ARBA00008773"/>
    </source>
</evidence>
<gene>
    <name evidence="6" type="ORF">AMTR_s00053p00185420</name>
</gene>
<keyword evidence="3 5" id="KW-0326">Glycosidase</keyword>
<dbReference type="FunFam" id="3.20.20.80:FF:000010">
    <property type="entry name" value="glucan endo-1,3-beta-glucosidase, basic"/>
    <property type="match status" value="1"/>
</dbReference>
<evidence type="ECO:0000313" key="6">
    <source>
        <dbReference type="EMBL" id="ERN05137.1"/>
    </source>
</evidence>
<dbReference type="PANTHER" id="PTHR32227">
    <property type="entry name" value="GLUCAN ENDO-1,3-BETA-GLUCOSIDASE BG1-RELATED-RELATED"/>
    <property type="match status" value="1"/>
</dbReference>
<organism evidence="6 7">
    <name type="scientific">Amborella trichopoda</name>
    <dbReference type="NCBI Taxonomy" id="13333"/>
    <lineage>
        <taxon>Eukaryota</taxon>
        <taxon>Viridiplantae</taxon>
        <taxon>Streptophyta</taxon>
        <taxon>Embryophyta</taxon>
        <taxon>Tracheophyta</taxon>
        <taxon>Spermatophyta</taxon>
        <taxon>Magnoliopsida</taxon>
        <taxon>Amborellales</taxon>
        <taxon>Amborellaceae</taxon>
        <taxon>Amborella</taxon>
    </lineage>
</organism>
<evidence type="ECO:0000313" key="7">
    <source>
        <dbReference type="Proteomes" id="UP000017836"/>
    </source>
</evidence>
<dbReference type="AlphaFoldDB" id="W1P5F2"/>
<comment type="similarity">
    <text evidence="1 4">Belongs to the glycosyl hydrolase 17 family.</text>
</comment>
<dbReference type="GO" id="GO:0004553">
    <property type="term" value="F:hydrolase activity, hydrolyzing O-glycosyl compounds"/>
    <property type="evidence" value="ECO:0007669"/>
    <property type="project" value="InterPro"/>
</dbReference>
<name>W1P5F2_AMBTC</name>
<evidence type="ECO:0008006" key="8">
    <source>
        <dbReference type="Google" id="ProtNLM"/>
    </source>
</evidence>
<dbReference type="InterPro" id="IPR044965">
    <property type="entry name" value="Glyco_hydro_17_plant"/>
</dbReference>
<protein>
    <recommendedName>
        <fullName evidence="8">Glucan endo-1,3-beta-D-glucosidase</fullName>
    </recommendedName>
</protein>
<accession>W1P5F2</accession>
<keyword evidence="2 5" id="KW-0378">Hydrolase</keyword>
<dbReference type="GO" id="GO:0005975">
    <property type="term" value="P:carbohydrate metabolic process"/>
    <property type="evidence" value="ECO:0007669"/>
    <property type="project" value="InterPro"/>
</dbReference>
<evidence type="ECO:0000256" key="5">
    <source>
        <dbReference type="RuleBase" id="RU004336"/>
    </source>
</evidence>
<dbReference type="InterPro" id="IPR017853">
    <property type="entry name" value="GH"/>
</dbReference>
<reference evidence="7" key="1">
    <citation type="journal article" date="2013" name="Science">
        <title>The Amborella genome and the evolution of flowering plants.</title>
        <authorList>
            <consortium name="Amborella Genome Project"/>
        </authorList>
    </citation>
    <scope>NUCLEOTIDE SEQUENCE [LARGE SCALE GENOMIC DNA]</scope>
</reference>
<dbReference type="InterPro" id="IPR000490">
    <property type="entry name" value="Glyco_hydro_17"/>
</dbReference>
<dbReference type="OMA" id="RIKYIVA"/>
<dbReference type="eggNOG" id="ENOG502QQ3M">
    <property type="taxonomic scope" value="Eukaryota"/>
</dbReference>
<dbReference type="Proteomes" id="UP000017836">
    <property type="component" value="Unassembled WGS sequence"/>
</dbReference>
<dbReference type="PROSITE" id="PS00587">
    <property type="entry name" value="GLYCOSYL_HYDROL_F17"/>
    <property type="match status" value="1"/>
</dbReference>
<dbReference type="STRING" id="13333.W1P5F2"/>
<dbReference type="Pfam" id="PF00332">
    <property type="entry name" value="Glyco_hydro_17"/>
    <property type="match status" value="1"/>
</dbReference>
<dbReference type="SUPFAM" id="SSF51445">
    <property type="entry name" value="(Trans)glycosidases"/>
    <property type="match status" value="1"/>
</dbReference>
<sequence length="305" mass="32970">MWADNLPPPNEVVALYQSKGIKKMRLYDPNTAALQALRGSGIQVMLGLPNNNIRQAATDQSYVANWIRTNVQAYLPAVDIRYIAVGNELIPGGDAGNVLPAMQNVYNAIRSAGLQDRIKVSTSVATTVIGTSFPPSAGAFSSQSSSTMTSIIRFLSSTNAPLLVNVYPYFSYIGNMRDIRLDYALFTANSDVVTDGQFRYRSLFDAIVDGVYAAMEKVGGSGVPIVVSESGWPSAGGTAATTGNAQTYNSKLVRHVGQGTPRRAGRPLETYVFAMFNENKKPAGIEQNFGLFFPNKQPVYDVSFP</sequence>
<evidence type="ECO:0000256" key="2">
    <source>
        <dbReference type="ARBA" id="ARBA00022801"/>
    </source>
</evidence>
<dbReference type="HOGENOM" id="CLU_024953_0_0_1"/>
<keyword evidence="7" id="KW-1185">Reference proteome</keyword>